<keyword evidence="2" id="KW-0489">Methyltransferase</keyword>
<gene>
    <name evidence="2" type="ORF">JAZ07_18655</name>
</gene>
<reference evidence="2" key="1">
    <citation type="journal article" date="2021" name="Proc. Natl. Acad. Sci. U.S.A.">
        <title>Global biogeography of chemosynthetic symbionts reveals both localized and globally distributed symbiont groups. .</title>
        <authorList>
            <person name="Osvatic J.T."/>
            <person name="Wilkins L.G.E."/>
            <person name="Leibrecht L."/>
            <person name="Leray M."/>
            <person name="Zauner S."/>
            <person name="Polzin J."/>
            <person name="Camacho Y."/>
            <person name="Gros O."/>
            <person name="van Gils J.A."/>
            <person name="Eisen J.A."/>
            <person name="Petersen J.M."/>
            <person name="Yuen B."/>
        </authorList>
    </citation>
    <scope>NUCLEOTIDE SEQUENCE</scope>
    <source>
        <strain evidence="2">MAGclacostrist064TRANS</strain>
    </source>
</reference>
<keyword evidence="2" id="KW-0808">Transferase</keyword>
<dbReference type="Pfam" id="PF13649">
    <property type="entry name" value="Methyltransf_25"/>
    <property type="match status" value="1"/>
</dbReference>
<feature type="domain" description="Methyltransferase" evidence="1">
    <location>
        <begin position="23"/>
        <end position="108"/>
    </location>
</feature>
<protein>
    <submittedName>
        <fullName evidence="2">Class I SAM-dependent methyltransferase</fullName>
    </submittedName>
</protein>
<dbReference type="SUPFAM" id="SSF53335">
    <property type="entry name" value="S-adenosyl-L-methionine-dependent methyltransferases"/>
    <property type="match status" value="1"/>
</dbReference>
<evidence type="ECO:0000313" key="2">
    <source>
        <dbReference type="EMBL" id="MCG7948366.1"/>
    </source>
</evidence>
<evidence type="ECO:0000259" key="1">
    <source>
        <dbReference type="Pfam" id="PF13649"/>
    </source>
</evidence>
<name>A0A9E4N6D5_9GAMM</name>
<sequence length="188" mass="20802">MADRVLSPLRKELIELIDPGSAVFEVGCGTGDLLFRSASKIKSGYGVDLDPAMIEFAGKKKLERDLDHLTFECIDALQVRDKQFDIATSTLCLHELPESKACDLLRLMVDRSKVVLIADYTAAKSTSSKIGIEFDELISGHYGNYKRYRRSGEIPSYAGKIDAVVELEIASEIDGISIWRISKRAASI</sequence>
<dbReference type="Gene3D" id="3.40.50.150">
    <property type="entry name" value="Vaccinia Virus protein VP39"/>
    <property type="match status" value="1"/>
</dbReference>
<dbReference type="GO" id="GO:0008168">
    <property type="term" value="F:methyltransferase activity"/>
    <property type="evidence" value="ECO:0007669"/>
    <property type="project" value="UniProtKB-KW"/>
</dbReference>
<dbReference type="EMBL" id="JAEPCM010000688">
    <property type="protein sequence ID" value="MCG7948366.1"/>
    <property type="molecule type" value="Genomic_DNA"/>
</dbReference>
<dbReference type="AlphaFoldDB" id="A0A9E4N6D5"/>
<accession>A0A9E4N6D5</accession>
<dbReference type="GO" id="GO:0032259">
    <property type="term" value="P:methylation"/>
    <property type="evidence" value="ECO:0007669"/>
    <property type="project" value="UniProtKB-KW"/>
</dbReference>
<organism evidence="2 3">
    <name type="scientific">Candidatus Thiodiazotropha taylori</name>
    <dbReference type="NCBI Taxonomy" id="2792791"/>
    <lineage>
        <taxon>Bacteria</taxon>
        <taxon>Pseudomonadati</taxon>
        <taxon>Pseudomonadota</taxon>
        <taxon>Gammaproteobacteria</taxon>
        <taxon>Chromatiales</taxon>
        <taxon>Sedimenticolaceae</taxon>
        <taxon>Candidatus Thiodiazotropha</taxon>
    </lineage>
</organism>
<dbReference type="InterPro" id="IPR041698">
    <property type="entry name" value="Methyltransf_25"/>
</dbReference>
<evidence type="ECO:0000313" key="3">
    <source>
        <dbReference type="Proteomes" id="UP000886667"/>
    </source>
</evidence>
<dbReference type="Proteomes" id="UP000886667">
    <property type="component" value="Unassembled WGS sequence"/>
</dbReference>
<dbReference type="CDD" id="cd02440">
    <property type="entry name" value="AdoMet_MTases"/>
    <property type="match status" value="1"/>
</dbReference>
<dbReference type="InterPro" id="IPR029063">
    <property type="entry name" value="SAM-dependent_MTases_sf"/>
</dbReference>
<comment type="caution">
    <text evidence="2">The sequence shown here is derived from an EMBL/GenBank/DDBJ whole genome shotgun (WGS) entry which is preliminary data.</text>
</comment>
<proteinExistence type="predicted"/>